<organism evidence="3 4">
    <name type="scientific">Actinocorallia longicatena</name>
    <dbReference type="NCBI Taxonomy" id="111803"/>
    <lineage>
        <taxon>Bacteria</taxon>
        <taxon>Bacillati</taxon>
        <taxon>Actinomycetota</taxon>
        <taxon>Actinomycetes</taxon>
        <taxon>Streptosporangiales</taxon>
        <taxon>Thermomonosporaceae</taxon>
        <taxon>Actinocorallia</taxon>
    </lineage>
</organism>
<accession>A0ABP6QB22</accession>
<dbReference type="EMBL" id="BAAAUV010000006">
    <property type="protein sequence ID" value="GAA3211047.1"/>
    <property type="molecule type" value="Genomic_DNA"/>
</dbReference>
<dbReference type="RefSeq" id="WP_344827999.1">
    <property type="nucleotide sequence ID" value="NZ_BAAAUV010000006.1"/>
</dbReference>
<evidence type="ECO:0000313" key="4">
    <source>
        <dbReference type="Proteomes" id="UP001501237"/>
    </source>
</evidence>
<comment type="similarity">
    <text evidence="1">Belongs to the YciI family.</text>
</comment>
<name>A0ABP6QB22_9ACTN</name>
<reference evidence="4" key="1">
    <citation type="journal article" date="2019" name="Int. J. Syst. Evol. Microbiol.">
        <title>The Global Catalogue of Microorganisms (GCM) 10K type strain sequencing project: providing services to taxonomists for standard genome sequencing and annotation.</title>
        <authorList>
            <consortium name="The Broad Institute Genomics Platform"/>
            <consortium name="The Broad Institute Genome Sequencing Center for Infectious Disease"/>
            <person name="Wu L."/>
            <person name="Ma J."/>
        </authorList>
    </citation>
    <scope>NUCLEOTIDE SEQUENCE [LARGE SCALE GENOMIC DNA]</scope>
    <source>
        <strain evidence="4">JCM 9377</strain>
    </source>
</reference>
<feature type="domain" description="YCII-related" evidence="2">
    <location>
        <begin position="4"/>
        <end position="89"/>
    </location>
</feature>
<evidence type="ECO:0000313" key="3">
    <source>
        <dbReference type="EMBL" id="GAA3211047.1"/>
    </source>
</evidence>
<protein>
    <recommendedName>
        <fullName evidence="2">YCII-related domain-containing protein</fullName>
    </recommendedName>
</protein>
<evidence type="ECO:0000256" key="1">
    <source>
        <dbReference type="ARBA" id="ARBA00007689"/>
    </source>
</evidence>
<comment type="caution">
    <text evidence="3">The sequence shown here is derived from an EMBL/GenBank/DDBJ whole genome shotgun (WGS) entry which is preliminary data.</text>
</comment>
<dbReference type="Proteomes" id="UP001501237">
    <property type="component" value="Unassembled WGS sequence"/>
</dbReference>
<dbReference type="Pfam" id="PF03795">
    <property type="entry name" value="YCII"/>
    <property type="match status" value="1"/>
</dbReference>
<dbReference type="InterPro" id="IPR011008">
    <property type="entry name" value="Dimeric_a/b-barrel"/>
</dbReference>
<dbReference type="PANTHER" id="PTHR35174">
    <property type="entry name" value="BLL7171 PROTEIN-RELATED"/>
    <property type="match status" value="1"/>
</dbReference>
<keyword evidence="4" id="KW-1185">Reference proteome</keyword>
<gene>
    <name evidence="3" type="ORF">GCM10010468_29440</name>
</gene>
<sequence>MRFLMTNMGGGKEPDEQLFADMAAFVEELTKEGVLLATGGLGPASRLSSGDDGRITVTDGPFAEAKESVVGFALIDVRSRAEALELSERFVRIVGGGVTYMSEVFGPE</sequence>
<dbReference type="Gene3D" id="3.30.70.1060">
    <property type="entry name" value="Dimeric alpha+beta barrel"/>
    <property type="match status" value="1"/>
</dbReference>
<evidence type="ECO:0000259" key="2">
    <source>
        <dbReference type="Pfam" id="PF03795"/>
    </source>
</evidence>
<dbReference type="InterPro" id="IPR005545">
    <property type="entry name" value="YCII"/>
</dbReference>
<proteinExistence type="inferred from homology"/>
<dbReference type="SUPFAM" id="SSF54909">
    <property type="entry name" value="Dimeric alpha+beta barrel"/>
    <property type="match status" value="1"/>
</dbReference>